<keyword evidence="3" id="KW-1185">Reference proteome</keyword>
<dbReference type="Proteomes" id="UP000034883">
    <property type="component" value="Chromosome"/>
</dbReference>
<dbReference type="STRING" id="927083.DB32_000692"/>
<dbReference type="RefSeq" id="WP_053230991.1">
    <property type="nucleotide sequence ID" value="NZ_CP011125.1"/>
</dbReference>
<name>A0A0F6VZF9_9BACT</name>
<organism evidence="2 3">
    <name type="scientific">Sandaracinus amylolyticus</name>
    <dbReference type="NCBI Taxonomy" id="927083"/>
    <lineage>
        <taxon>Bacteria</taxon>
        <taxon>Pseudomonadati</taxon>
        <taxon>Myxococcota</taxon>
        <taxon>Polyangia</taxon>
        <taxon>Polyangiales</taxon>
        <taxon>Sandaracinaceae</taxon>
        <taxon>Sandaracinus</taxon>
    </lineage>
</organism>
<dbReference type="EMBL" id="CP011125">
    <property type="protein sequence ID" value="AKF03543.1"/>
    <property type="molecule type" value="Genomic_DNA"/>
</dbReference>
<evidence type="ECO:0008006" key="4">
    <source>
        <dbReference type="Google" id="ProtNLM"/>
    </source>
</evidence>
<feature type="signal peptide" evidence="1">
    <location>
        <begin position="1"/>
        <end position="23"/>
    </location>
</feature>
<dbReference type="AlphaFoldDB" id="A0A0F6VZF9"/>
<evidence type="ECO:0000313" key="2">
    <source>
        <dbReference type="EMBL" id="AKF03543.1"/>
    </source>
</evidence>
<sequence length="211" mass="22285">MRTSIRALAPLIVALGLCAPAAAQEHERPPASRWSPAGTVHLVLQAGAIGQLLAEPEDTSFFAGGELAVGADVRLAQEAHLRALLVGAGQTYDDQRLTRADGEVVERSGTGFVTGGVRLIVGLVLVPFLALRVGAELGFEGIASVGRMTSYGGGLVEAALRLTDEERLELLLQVAVQSRARGRWVRTDPPSDAESEHFPAGRLMLGVGWVF</sequence>
<accession>A0A0F6VZF9</accession>
<gene>
    <name evidence="2" type="ORF">DB32_000692</name>
</gene>
<keyword evidence="1" id="KW-0732">Signal</keyword>
<feature type="chain" id="PRO_5002511589" description="Outer membrane protein beta-barrel domain-containing protein" evidence="1">
    <location>
        <begin position="24"/>
        <end position="211"/>
    </location>
</feature>
<reference evidence="2 3" key="1">
    <citation type="submission" date="2015-03" db="EMBL/GenBank/DDBJ databases">
        <title>Genome assembly of Sandaracinus amylolyticus DSM 53668.</title>
        <authorList>
            <person name="Sharma G."/>
            <person name="Subramanian S."/>
        </authorList>
    </citation>
    <scope>NUCLEOTIDE SEQUENCE [LARGE SCALE GENOMIC DNA]</scope>
    <source>
        <strain evidence="2 3">DSM 53668</strain>
    </source>
</reference>
<proteinExistence type="predicted"/>
<evidence type="ECO:0000256" key="1">
    <source>
        <dbReference type="SAM" id="SignalP"/>
    </source>
</evidence>
<evidence type="ECO:0000313" key="3">
    <source>
        <dbReference type="Proteomes" id="UP000034883"/>
    </source>
</evidence>
<dbReference type="KEGG" id="samy:DB32_000692"/>
<protein>
    <recommendedName>
        <fullName evidence="4">Outer membrane protein beta-barrel domain-containing protein</fullName>
    </recommendedName>
</protein>